<comment type="caution">
    <text evidence="1">The sequence shown here is derived from an EMBL/GenBank/DDBJ whole genome shotgun (WGS) entry which is preliminary data.</text>
</comment>
<dbReference type="Proteomes" id="UP000729402">
    <property type="component" value="Unassembled WGS sequence"/>
</dbReference>
<proteinExistence type="predicted"/>
<gene>
    <name evidence="1" type="ORF">GUJ93_ZPchr0007g6342</name>
</gene>
<name>A0A8J5VZT8_ZIZPA</name>
<sequence length="103" mass="11552">MQLMSVGQLTYHGCRVILDSDYCCVHDRRMGALIGTGLRRHDSECLWELDWLHLPFAADAGLSASSTTSSFQQWHHRLVHVCGSRLCSLVHRGLLGSIQVIHP</sequence>
<dbReference type="EMBL" id="JAAALK010000282">
    <property type="protein sequence ID" value="KAG8081001.1"/>
    <property type="molecule type" value="Genomic_DNA"/>
</dbReference>
<evidence type="ECO:0000313" key="2">
    <source>
        <dbReference type="Proteomes" id="UP000729402"/>
    </source>
</evidence>
<accession>A0A8J5VZT8</accession>
<reference evidence="1" key="1">
    <citation type="journal article" date="2021" name="bioRxiv">
        <title>Whole Genome Assembly and Annotation of Northern Wild Rice, Zizania palustris L., Supports a Whole Genome Duplication in the Zizania Genus.</title>
        <authorList>
            <person name="Haas M."/>
            <person name="Kono T."/>
            <person name="Macchietto M."/>
            <person name="Millas R."/>
            <person name="McGilp L."/>
            <person name="Shao M."/>
            <person name="Duquette J."/>
            <person name="Hirsch C.N."/>
            <person name="Kimball J."/>
        </authorList>
    </citation>
    <scope>NUCLEOTIDE SEQUENCE</scope>
    <source>
        <tissue evidence="1">Fresh leaf tissue</tissue>
    </source>
</reference>
<dbReference type="OrthoDB" id="778489at2759"/>
<reference evidence="1" key="2">
    <citation type="submission" date="2021-02" db="EMBL/GenBank/DDBJ databases">
        <authorList>
            <person name="Kimball J.A."/>
            <person name="Haas M.W."/>
            <person name="Macchietto M."/>
            <person name="Kono T."/>
            <person name="Duquette J."/>
            <person name="Shao M."/>
        </authorList>
    </citation>
    <scope>NUCLEOTIDE SEQUENCE</scope>
    <source>
        <tissue evidence="1">Fresh leaf tissue</tissue>
    </source>
</reference>
<protein>
    <recommendedName>
        <fullName evidence="3">GAG-pre-integrase domain-containing protein</fullName>
    </recommendedName>
</protein>
<evidence type="ECO:0000313" key="1">
    <source>
        <dbReference type="EMBL" id="KAG8081001.1"/>
    </source>
</evidence>
<evidence type="ECO:0008006" key="3">
    <source>
        <dbReference type="Google" id="ProtNLM"/>
    </source>
</evidence>
<dbReference type="AlphaFoldDB" id="A0A8J5VZT8"/>
<keyword evidence="2" id="KW-1185">Reference proteome</keyword>
<organism evidence="1 2">
    <name type="scientific">Zizania palustris</name>
    <name type="common">Northern wild rice</name>
    <dbReference type="NCBI Taxonomy" id="103762"/>
    <lineage>
        <taxon>Eukaryota</taxon>
        <taxon>Viridiplantae</taxon>
        <taxon>Streptophyta</taxon>
        <taxon>Embryophyta</taxon>
        <taxon>Tracheophyta</taxon>
        <taxon>Spermatophyta</taxon>
        <taxon>Magnoliopsida</taxon>
        <taxon>Liliopsida</taxon>
        <taxon>Poales</taxon>
        <taxon>Poaceae</taxon>
        <taxon>BOP clade</taxon>
        <taxon>Oryzoideae</taxon>
        <taxon>Oryzeae</taxon>
        <taxon>Zizaniinae</taxon>
        <taxon>Zizania</taxon>
    </lineage>
</organism>